<dbReference type="Proteomes" id="UP000739538">
    <property type="component" value="Unassembled WGS sequence"/>
</dbReference>
<dbReference type="InterPro" id="IPR003495">
    <property type="entry name" value="CobW/HypB/UreG_nucleotide-bd"/>
</dbReference>
<keyword evidence="2" id="KW-0533">Nickel</keyword>
<dbReference type="GO" id="GO:0003924">
    <property type="term" value="F:GTPase activity"/>
    <property type="evidence" value="ECO:0007669"/>
    <property type="project" value="InterPro"/>
</dbReference>
<feature type="compositionally biased region" description="Basic and acidic residues" evidence="8">
    <location>
        <begin position="241"/>
        <end position="255"/>
    </location>
</feature>
<keyword evidence="6" id="KW-0862">Zinc</keyword>
<proteinExistence type="inferred from homology"/>
<dbReference type="Pfam" id="PF02492">
    <property type="entry name" value="cobW"/>
    <property type="match status" value="1"/>
</dbReference>
<evidence type="ECO:0000313" key="11">
    <source>
        <dbReference type="Proteomes" id="UP000739538"/>
    </source>
</evidence>
<reference evidence="10" key="1">
    <citation type="submission" date="2020-04" db="EMBL/GenBank/DDBJ databases">
        <authorList>
            <person name="Zhang T."/>
        </authorList>
    </citation>
    <scope>NUCLEOTIDE SEQUENCE</scope>
    <source>
        <strain evidence="10">HKST-UBA02</strain>
    </source>
</reference>
<dbReference type="GO" id="GO:0008270">
    <property type="term" value="F:zinc ion binding"/>
    <property type="evidence" value="ECO:0007669"/>
    <property type="project" value="TreeGrafter"/>
</dbReference>
<dbReference type="GO" id="GO:0051604">
    <property type="term" value="P:protein maturation"/>
    <property type="evidence" value="ECO:0007669"/>
    <property type="project" value="InterPro"/>
</dbReference>
<dbReference type="InterPro" id="IPR004392">
    <property type="entry name" value="Hyd_mat_HypB"/>
</dbReference>
<dbReference type="AlphaFoldDB" id="A0A956SFV6"/>
<name>A0A956SFV6_UNCEI</name>
<dbReference type="InterPro" id="IPR027417">
    <property type="entry name" value="P-loop_NTPase"/>
</dbReference>
<reference evidence="10" key="2">
    <citation type="journal article" date="2021" name="Microbiome">
        <title>Successional dynamics and alternative stable states in a saline activated sludge microbial community over 9 years.</title>
        <authorList>
            <person name="Wang Y."/>
            <person name="Ye J."/>
            <person name="Ju F."/>
            <person name="Liu L."/>
            <person name="Boyd J.A."/>
            <person name="Deng Y."/>
            <person name="Parks D.H."/>
            <person name="Jiang X."/>
            <person name="Yin X."/>
            <person name="Woodcroft B.J."/>
            <person name="Tyson G.W."/>
            <person name="Hugenholtz P."/>
            <person name="Polz M.F."/>
            <person name="Zhang T."/>
        </authorList>
    </citation>
    <scope>NUCLEOTIDE SEQUENCE</scope>
    <source>
        <strain evidence="10">HKST-UBA02</strain>
    </source>
</reference>
<evidence type="ECO:0000256" key="6">
    <source>
        <dbReference type="ARBA" id="ARBA00022833"/>
    </source>
</evidence>
<dbReference type="EMBL" id="JAGQHS010000127">
    <property type="protein sequence ID" value="MCA9757894.1"/>
    <property type="molecule type" value="Genomic_DNA"/>
</dbReference>
<feature type="region of interest" description="Disordered" evidence="8">
    <location>
        <begin position="241"/>
        <end position="290"/>
    </location>
</feature>
<feature type="compositionally biased region" description="Basic and acidic residues" evidence="8">
    <location>
        <begin position="262"/>
        <end position="283"/>
    </location>
</feature>
<evidence type="ECO:0000256" key="5">
    <source>
        <dbReference type="ARBA" id="ARBA00022801"/>
    </source>
</evidence>
<evidence type="ECO:0000313" key="10">
    <source>
        <dbReference type="EMBL" id="MCA9757894.1"/>
    </source>
</evidence>
<dbReference type="GO" id="GO:0005525">
    <property type="term" value="F:GTP binding"/>
    <property type="evidence" value="ECO:0007669"/>
    <property type="project" value="UniProtKB-KW"/>
</dbReference>
<dbReference type="PANTHER" id="PTHR30134:SF2">
    <property type="entry name" value="HYDROGENASE MATURATION FACTOR HYPB"/>
    <property type="match status" value="1"/>
</dbReference>
<organism evidence="10 11">
    <name type="scientific">Eiseniibacteriota bacterium</name>
    <dbReference type="NCBI Taxonomy" id="2212470"/>
    <lineage>
        <taxon>Bacteria</taxon>
        <taxon>Candidatus Eiseniibacteriota</taxon>
    </lineage>
</organism>
<evidence type="ECO:0000256" key="4">
    <source>
        <dbReference type="ARBA" id="ARBA00022741"/>
    </source>
</evidence>
<keyword evidence="5" id="KW-0378">Hydrolase</keyword>
<evidence type="ECO:0000259" key="9">
    <source>
        <dbReference type="Pfam" id="PF02492"/>
    </source>
</evidence>
<feature type="domain" description="CobW/HypB/UreG nucleotide-binding" evidence="9">
    <location>
        <begin position="44"/>
        <end position="202"/>
    </location>
</feature>
<evidence type="ECO:0000256" key="1">
    <source>
        <dbReference type="ARBA" id="ARBA00006211"/>
    </source>
</evidence>
<comment type="caution">
    <text evidence="10">The sequence shown here is derived from an EMBL/GenBank/DDBJ whole genome shotgun (WGS) entry which is preliminary data.</text>
</comment>
<evidence type="ECO:0000256" key="2">
    <source>
        <dbReference type="ARBA" id="ARBA00022596"/>
    </source>
</evidence>
<evidence type="ECO:0000256" key="3">
    <source>
        <dbReference type="ARBA" id="ARBA00022723"/>
    </source>
</evidence>
<comment type="similarity">
    <text evidence="1">Belongs to the SIMIBI class G3E GTPase family. HypB/HupM subfamily.</text>
</comment>
<dbReference type="GO" id="GO:0016151">
    <property type="term" value="F:nickel cation binding"/>
    <property type="evidence" value="ECO:0007669"/>
    <property type="project" value="InterPro"/>
</dbReference>
<sequence length="290" mass="31330">MCEDCGCGDSELVPVEVQHRILSENDRVASHNRDHFAEQGVLAINLMGSPGSGKTALLEASVGLGIGSISAVSGDLATDRDADRLVRKGIVARSITTGSACHLDASLLHHSLHDEELAKAVAASEFFFIENVGNLVCPAIYDLGQAANVVALSVTEGEDKPIKYPVMFDRADLVVVTKVDLLPYLPGFSLDALKDGLAQVMPDPRVLFVSAVTGEGMEGWKAWLLQQRARLLESVADAQEYGHGHGHEHDHEHGHAHSHHDHSHDDGSHGHHDHDHDHSDHSTPHVHPTR</sequence>
<dbReference type="PANTHER" id="PTHR30134">
    <property type="entry name" value="HYDROGENASE PROTEIN ASSEMBLY PROTEIN, NICKEL CHAPERONE"/>
    <property type="match status" value="1"/>
</dbReference>
<evidence type="ECO:0000256" key="8">
    <source>
        <dbReference type="SAM" id="MobiDB-lite"/>
    </source>
</evidence>
<gene>
    <name evidence="10" type="primary">hypB</name>
    <name evidence="10" type="ORF">KDA27_19035</name>
</gene>
<keyword evidence="7" id="KW-0342">GTP-binding</keyword>
<protein>
    <submittedName>
        <fullName evidence="10">Hydrogenase nickel incorporation protein HypB</fullName>
    </submittedName>
</protein>
<evidence type="ECO:0000256" key="7">
    <source>
        <dbReference type="ARBA" id="ARBA00023134"/>
    </source>
</evidence>
<dbReference type="SUPFAM" id="SSF52540">
    <property type="entry name" value="P-loop containing nucleoside triphosphate hydrolases"/>
    <property type="match status" value="1"/>
</dbReference>
<keyword evidence="3" id="KW-0479">Metal-binding</keyword>
<dbReference type="Gene3D" id="3.40.50.300">
    <property type="entry name" value="P-loop containing nucleotide triphosphate hydrolases"/>
    <property type="match status" value="1"/>
</dbReference>
<keyword evidence="4" id="KW-0547">Nucleotide-binding</keyword>
<dbReference type="NCBIfam" id="TIGR00073">
    <property type="entry name" value="hypB"/>
    <property type="match status" value="1"/>
</dbReference>
<accession>A0A956SFV6</accession>